<reference evidence="8 9" key="1">
    <citation type="journal article" date="2016" name="Nat. Commun.">
        <title>Thousands of microbial genomes shed light on interconnected biogeochemical processes in an aquifer system.</title>
        <authorList>
            <person name="Anantharaman K."/>
            <person name="Brown C.T."/>
            <person name="Hug L.A."/>
            <person name="Sharon I."/>
            <person name="Castelle C.J."/>
            <person name="Probst A.J."/>
            <person name="Thomas B.C."/>
            <person name="Singh A."/>
            <person name="Wilkins M.J."/>
            <person name="Karaoz U."/>
            <person name="Brodie E.L."/>
            <person name="Williams K.H."/>
            <person name="Hubbard S.S."/>
            <person name="Banfield J.F."/>
        </authorList>
    </citation>
    <scope>NUCLEOTIDE SEQUENCE [LARGE SCALE GENOMIC DNA]</scope>
</reference>
<evidence type="ECO:0000256" key="2">
    <source>
        <dbReference type="ARBA" id="ARBA00022552"/>
    </source>
</evidence>
<feature type="binding site" evidence="6">
    <location>
        <position position="110"/>
    </location>
    <ligand>
        <name>S-adenosyl-L-methionine</name>
        <dbReference type="ChEBI" id="CHEBI:59789"/>
    </ligand>
</feature>
<dbReference type="Gene3D" id="3.40.50.150">
    <property type="entry name" value="Vaccinia Virus protein VP39"/>
    <property type="match status" value="1"/>
</dbReference>
<comment type="caution">
    <text evidence="8">The sequence shown here is derived from an EMBL/GenBank/DDBJ whole genome shotgun (WGS) entry which is preliminary data.</text>
</comment>
<dbReference type="InterPro" id="IPR029063">
    <property type="entry name" value="SAM-dependent_MTases_sf"/>
</dbReference>
<dbReference type="InterPro" id="IPR023397">
    <property type="entry name" value="SAM-dep_MeTrfase_MraW_recog"/>
</dbReference>
<keyword evidence="3 6" id="KW-0489">Methyltransferase</keyword>
<dbReference type="GO" id="GO:0070475">
    <property type="term" value="P:rRNA base methylation"/>
    <property type="evidence" value="ECO:0007669"/>
    <property type="project" value="UniProtKB-UniRule"/>
</dbReference>
<dbReference type="NCBIfam" id="TIGR00006">
    <property type="entry name" value="16S rRNA (cytosine(1402)-N(4))-methyltransferase RsmH"/>
    <property type="match status" value="1"/>
</dbReference>
<keyword evidence="2 6" id="KW-0698">rRNA processing</keyword>
<sequence>MEEKQKHTSVLLNETVTGLSLKKGTTVVDATVGTGGHAEKIAESIGEKGTVLAIDADSASLERSQKRLTDSPAKIIFVQGNFRNLKKIAHEAGIESAEGIVFDLGWHAEQLASGKGLSFNADEPLLMTLSLPAGITAKDIIANWEEEDIATLLREYGEERFAGRIARVIVESRRRHSIETSKQLADVVSSAVPTFYRRGRIHPATRTFQALRIAVNDELNALTEGLADALSLLSSGGRIAVISFHSLEDRIVKQIFRKAEDEHRGRRITKKPIVPTSEERAKNPRARSAKLRIFEKNNDS</sequence>
<evidence type="ECO:0000256" key="3">
    <source>
        <dbReference type="ARBA" id="ARBA00022603"/>
    </source>
</evidence>
<comment type="catalytic activity">
    <reaction evidence="6">
        <text>cytidine(1402) in 16S rRNA + S-adenosyl-L-methionine = N(4)-methylcytidine(1402) in 16S rRNA + S-adenosyl-L-homocysteine + H(+)</text>
        <dbReference type="Rhea" id="RHEA:42928"/>
        <dbReference type="Rhea" id="RHEA-COMP:10286"/>
        <dbReference type="Rhea" id="RHEA-COMP:10287"/>
        <dbReference type="ChEBI" id="CHEBI:15378"/>
        <dbReference type="ChEBI" id="CHEBI:57856"/>
        <dbReference type="ChEBI" id="CHEBI:59789"/>
        <dbReference type="ChEBI" id="CHEBI:74506"/>
        <dbReference type="ChEBI" id="CHEBI:82748"/>
        <dbReference type="EC" id="2.1.1.199"/>
    </reaction>
</comment>
<evidence type="ECO:0000256" key="4">
    <source>
        <dbReference type="ARBA" id="ARBA00022679"/>
    </source>
</evidence>
<dbReference type="PANTHER" id="PTHR11265">
    <property type="entry name" value="S-ADENOSYL-METHYLTRANSFERASE MRAW"/>
    <property type="match status" value="1"/>
</dbReference>
<keyword evidence="4 6" id="KW-0808">Transferase</keyword>
<feature type="binding site" evidence="6">
    <location>
        <position position="103"/>
    </location>
    <ligand>
        <name>S-adenosyl-L-methionine</name>
        <dbReference type="ChEBI" id="CHEBI:59789"/>
    </ligand>
</feature>
<comment type="similarity">
    <text evidence="1 6">Belongs to the methyltransferase superfamily. RsmH family.</text>
</comment>
<evidence type="ECO:0000313" key="8">
    <source>
        <dbReference type="EMBL" id="OGG44277.1"/>
    </source>
</evidence>
<evidence type="ECO:0000256" key="7">
    <source>
        <dbReference type="SAM" id="MobiDB-lite"/>
    </source>
</evidence>
<evidence type="ECO:0000256" key="5">
    <source>
        <dbReference type="ARBA" id="ARBA00022691"/>
    </source>
</evidence>
<dbReference type="AlphaFoldDB" id="A0A1F6C5W3"/>
<keyword evidence="5 6" id="KW-0949">S-adenosyl-L-methionine</keyword>
<feature type="binding site" evidence="6">
    <location>
        <position position="82"/>
    </location>
    <ligand>
        <name>S-adenosyl-L-methionine</name>
        <dbReference type="ChEBI" id="CHEBI:59789"/>
    </ligand>
</feature>
<accession>A0A1F6C5W3</accession>
<gene>
    <name evidence="6" type="primary">rsmH</name>
    <name evidence="8" type="ORF">A2841_02765</name>
</gene>
<feature type="binding site" evidence="6">
    <location>
        <position position="55"/>
    </location>
    <ligand>
        <name>S-adenosyl-L-methionine</name>
        <dbReference type="ChEBI" id="CHEBI:59789"/>
    </ligand>
</feature>
<evidence type="ECO:0000256" key="6">
    <source>
        <dbReference type="HAMAP-Rule" id="MF_01007"/>
    </source>
</evidence>
<dbReference type="InterPro" id="IPR002903">
    <property type="entry name" value="RsmH"/>
</dbReference>
<comment type="function">
    <text evidence="6">Specifically methylates the N4 position of cytidine in position 1402 (C1402) of 16S rRNA.</text>
</comment>
<dbReference type="GO" id="GO:0071424">
    <property type="term" value="F:rRNA (cytosine-N4-)-methyltransferase activity"/>
    <property type="evidence" value="ECO:0007669"/>
    <property type="project" value="UniProtKB-UniRule"/>
</dbReference>
<dbReference type="PANTHER" id="PTHR11265:SF0">
    <property type="entry name" value="12S RRNA N4-METHYLCYTIDINE METHYLTRANSFERASE"/>
    <property type="match status" value="1"/>
</dbReference>
<dbReference type="HAMAP" id="MF_01007">
    <property type="entry name" value="16SrRNA_methyltr_H"/>
    <property type="match status" value="1"/>
</dbReference>
<name>A0A1F6C5W3_9BACT</name>
<proteinExistence type="inferred from homology"/>
<protein>
    <recommendedName>
        <fullName evidence="6">Ribosomal RNA small subunit methyltransferase H</fullName>
        <ecNumber evidence="6">2.1.1.199</ecNumber>
    </recommendedName>
    <alternativeName>
        <fullName evidence="6">16S rRNA m(4)C1402 methyltransferase</fullName>
    </alternativeName>
    <alternativeName>
        <fullName evidence="6">rRNA (cytosine-N(4)-)-methyltransferase RsmH</fullName>
    </alternativeName>
</protein>
<comment type="subcellular location">
    <subcellularLocation>
        <location evidence="6">Cytoplasm</location>
    </subcellularLocation>
</comment>
<dbReference type="Gene3D" id="1.10.150.170">
    <property type="entry name" value="Putative methyltransferase TM0872, insert domain"/>
    <property type="match status" value="1"/>
</dbReference>
<dbReference type="EMBL" id="MFKP01000014">
    <property type="protein sequence ID" value="OGG44277.1"/>
    <property type="molecule type" value="Genomic_DNA"/>
</dbReference>
<dbReference type="CDD" id="cd02440">
    <property type="entry name" value="AdoMet_MTases"/>
    <property type="match status" value="1"/>
</dbReference>
<organism evidence="8 9">
    <name type="scientific">Candidatus Kaiserbacteria bacterium RIFCSPHIGHO2_01_FULL_48_10</name>
    <dbReference type="NCBI Taxonomy" id="1798476"/>
    <lineage>
        <taxon>Bacteria</taxon>
        <taxon>Candidatus Kaiseribacteriota</taxon>
    </lineage>
</organism>
<dbReference type="Proteomes" id="UP000178249">
    <property type="component" value="Unassembled WGS sequence"/>
</dbReference>
<dbReference type="Pfam" id="PF01795">
    <property type="entry name" value="Methyltransf_5"/>
    <property type="match status" value="1"/>
</dbReference>
<dbReference type="GO" id="GO:0005737">
    <property type="term" value="C:cytoplasm"/>
    <property type="evidence" value="ECO:0007669"/>
    <property type="project" value="UniProtKB-SubCell"/>
</dbReference>
<dbReference type="EC" id="2.1.1.199" evidence="6"/>
<dbReference type="PIRSF" id="PIRSF004486">
    <property type="entry name" value="MraW"/>
    <property type="match status" value="1"/>
</dbReference>
<evidence type="ECO:0000256" key="1">
    <source>
        <dbReference type="ARBA" id="ARBA00010396"/>
    </source>
</evidence>
<feature type="region of interest" description="Disordered" evidence="7">
    <location>
        <begin position="263"/>
        <end position="300"/>
    </location>
</feature>
<dbReference type="SUPFAM" id="SSF53335">
    <property type="entry name" value="S-adenosyl-L-methionine-dependent methyltransferases"/>
    <property type="match status" value="1"/>
</dbReference>
<dbReference type="SUPFAM" id="SSF81799">
    <property type="entry name" value="Putative methyltransferase TM0872, insert domain"/>
    <property type="match status" value="1"/>
</dbReference>
<evidence type="ECO:0000313" key="9">
    <source>
        <dbReference type="Proteomes" id="UP000178249"/>
    </source>
</evidence>
<keyword evidence="6" id="KW-0963">Cytoplasm</keyword>
<feature type="binding site" evidence="6">
    <location>
        <begin position="35"/>
        <end position="37"/>
    </location>
    <ligand>
        <name>S-adenosyl-L-methionine</name>
        <dbReference type="ChEBI" id="CHEBI:59789"/>
    </ligand>
</feature>